<organism evidence="1 2">
    <name type="scientific">Sulfurovum indicum</name>
    <dbReference type="NCBI Taxonomy" id="2779528"/>
    <lineage>
        <taxon>Bacteria</taxon>
        <taxon>Pseudomonadati</taxon>
        <taxon>Campylobacterota</taxon>
        <taxon>Epsilonproteobacteria</taxon>
        <taxon>Campylobacterales</taxon>
        <taxon>Sulfurovaceae</taxon>
        <taxon>Sulfurovum</taxon>
    </lineage>
</organism>
<dbReference type="EMBL" id="CP063164">
    <property type="protein sequence ID" value="QOR61866.1"/>
    <property type="molecule type" value="Genomic_DNA"/>
</dbReference>
<protein>
    <recommendedName>
        <fullName evidence="3">GspL periplasmic domain-containing protein</fullName>
    </recommendedName>
</protein>
<dbReference type="Proteomes" id="UP000595074">
    <property type="component" value="Chromosome"/>
</dbReference>
<evidence type="ECO:0008006" key="3">
    <source>
        <dbReference type="Google" id="ProtNLM"/>
    </source>
</evidence>
<gene>
    <name evidence="1" type="ORF">IMZ28_10690</name>
</gene>
<proteinExistence type="predicted"/>
<dbReference type="RefSeq" id="WP_197548575.1">
    <property type="nucleotide sequence ID" value="NZ_CP063164.1"/>
</dbReference>
<dbReference type="KEGG" id="sinu:IMZ28_10690"/>
<sequence length="299" mass="34067">MLVHRNMEQVTLDAPVDIMLTPQFYTMKKEALPVKYAYRARKVAPSLFEGLLEEHSRYDYFVFQQGEKWVFIAYNAEEITAFLEEKGITPDKVSKLFFAQQALEHFTAPLSLGEKEVLAVFDDTVVVVPRLAVAQQTFTTFNEQFRPNKGIQLETGSASLLSKKQAVVLAVAFSLFGVVWIAEGWRYGKNNIGLQAEQNELYKTYPALQSAYSRKSIADKYRNIDRLERRKREIIEKISGLIFKGVTLTDFELDPKGFKAVFVTRDKRVAKRLDDLLKSAGFSKSSRSANNEIVVKGKL</sequence>
<name>A0A7M1S3G7_9BACT</name>
<reference evidence="1 2" key="1">
    <citation type="submission" date="2020-10" db="EMBL/GenBank/DDBJ databases">
        <title>The genome of sulfurovum sp.</title>
        <authorList>
            <person name="Xie S."/>
            <person name="Shao Z."/>
            <person name="Jiang L."/>
        </authorList>
    </citation>
    <scope>NUCLEOTIDE SEQUENCE [LARGE SCALE GENOMIC DNA]</scope>
    <source>
        <strain evidence="1 2">ST-419</strain>
    </source>
</reference>
<evidence type="ECO:0000313" key="2">
    <source>
        <dbReference type="Proteomes" id="UP000595074"/>
    </source>
</evidence>
<accession>A0A7M1S3G7</accession>
<dbReference type="AlphaFoldDB" id="A0A7M1S3G7"/>
<keyword evidence="2" id="KW-1185">Reference proteome</keyword>
<evidence type="ECO:0000313" key="1">
    <source>
        <dbReference type="EMBL" id="QOR61866.1"/>
    </source>
</evidence>